<dbReference type="PATRIC" id="fig|294.193.peg.650"/>
<protein>
    <submittedName>
        <fullName evidence="1">Uncharacterized protein</fullName>
    </submittedName>
</protein>
<reference evidence="1 3" key="1">
    <citation type="submission" date="2015-05" db="EMBL/GenBank/DDBJ databases">
        <title>A genomic and transcriptomic approach to investigate the blue pigment phenotype in Pseudomonas fluorescens.</title>
        <authorList>
            <person name="Andreani N.A."/>
            <person name="Cardazzo B."/>
        </authorList>
    </citation>
    <scope>NUCLEOTIDE SEQUENCE [LARGE SCALE GENOMIC DNA]</scope>
    <source>
        <strain evidence="1 3">Ps_22</strain>
    </source>
</reference>
<comment type="caution">
    <text evidence="1">The sequence shown here is derived from an EMBL/GenBank/DDBJ whole genome shotgun (WGS) entry which is preliminary data.</text>
</comment>
<organism evidence="1 3">
    <name type="scientific">Pseudomonas fluorescens</name>
    <dbReference type="NCBI Taxonomy" id="294"/>
    <lineage>
        <taxon>Bacteria</taxon>
        <taxon>Pseudomonadati</taxon>
        <taxon>Pseudomonadota</taxon>
        <taxon>Gammaproteobacteria</taxon>
        <taxon>Pseudomonadales</taxon>
        <taxon>Pseudomonadaceae</taxon>
        <taxon>Pseudomonas</taxon>
    </lineage>
</organism>
<evidence type="ECO:0000313" key="1">
    <source>
        <dbReference type="EMBL" id="KWV69975.1"/>
    </source>
</evidence>
<evidence type="ECO:0000313" key="3">
    <source>
        <dbReference type="Proteomes" id="UP000061348"/>
    </source>
</evidence>
<proteinExistence type="predicted"/>
<dbReference type="Proteomes" id="UP000061348">
    <property type="component" value="Unassembled WGS sequence"/>
</dbReference>
<name>A0A109KT47_PSEFL</name>
<dbReference type="AlphaFoldDB" id="A0A109KT47"/>
<evidence type="ECO:0000313" key="2">
    <source>
        <dbReference type="EMBL" id="PRW86592.1"/>
    </source>
</evidence>
<gene>
    <name evidence="2" type="ORF">C7A10_24725</name>
    <name evidence="1" type="ORF">PFLmoz3_06254</name>
</gene>
<accession>A0A109KT47</accession>
<dbReference type="RefSeq" id="WP_073451708.1">
    <property type="nucleotide sequence ID" value="NZ_JAVEFB010000031.1"/>
</dbReference>
<dbReference type="EMBL" id="PVUH01000020">
    <property type="protein sequence ID" value="PRW86592.1"/>
    <property type="molecule type" value="Genomic_DNA"/>
</dbReference>
<reference evidence="2 4" key="2">
    <citation type="submission" date="2018-03" db="EMBL/GenBank/DDBJ databases">
        <title>Blue discolouration in mozzarella cheese caused by Pseudomonas fluorescens.</title>
        <authorList>
            <person name="Chiesa F."/>
            <person name="Dalmasso A."/>
            <person name="Lomonaco S."/>
        </authorList>
    </citation>
    <scope>NUCLEOTIDE SEQUENCE [LARGE SCALE GENOMIC DNA]</scope>
    <source>
        <strain evidence="2 4">11293</strain>
    </source>
</reference>
<dbReference type="EMBL" id="LCYA01000311">
    <property type="protein sequence ID" value="KWV69975.1"/>
    <property type="molecule type" value="Genomic_DNA"/>
</dbReference>
<evidence type="ECO:0000313" key="4">
    <source>
        <dbReference type="Proteomes" id="UP000239731"/>
    </source>
</evidence>
<sequence length="99" mass="10832">MSKLAYGFGFALGTITRQFLRAVKKTSAAPTAIHTKAAPLLPPPCVPERLVREMDHVPAITRKGVDLNLWYAANTRVVEKPARKPRKKPAARSLVPATC</sequence>
<dbReference type="Proteomes" id="UP000239731">
    <property type="component" value="Unassembled WGS sequence"/>
</dbReference>